<feature type="transmembrane region" description="Helical" evidence="1">
    <location>
        <begin position="6"/>
        <end position="26"/>
    </location>
</feature>
<comment type="caution">
    <text evidence="2">The sequence shown here is derived from an EMBL/GenBank/DDBJ whole genome shotgun (WGS) entry which is preliminary data.</text>
</comment>
<evidence type="ECO:0000256" key="1">
    <source>
        <dbReference type="SAM" id="Phobius"/>
    </source>
</evidence>
<dbReference type="EMBL" id="SDQG01000001">
    <property type="protein sequence ID" value="TDM18232.1"/>
    <property type="molecule type" value="Genomic_DNA"/>
</dbReference>
<dbReference type="Proteomes" id="UP000294865">
    <property type="component" value="Unassembled WGS sequence"/>
</dbReference>
<name>A0A4R6C7Q5_9STAP</name>
<reference evidence="2 3" key="1">
    <citation type="submission" date="2019-01" db="EMBL/GenBank/DDBJ databases">
        <title>Draft genome sequences of Macrococcus caseolyticus, Macrococcus canis, Macrococcus bohemicus and Macrococcus goetzii.</title>
        <authorList>
            <person name="Mazhar S."/>
            <person name="Altermann E."/>
            <person name="Hill C."/>
            <person name="Mcauliffe O."/>
        </authorList>
    </citation>
    <scope>NUCLEOTIDE SEQUENCE [LARGE SCALE GENOMIC DNA]</scope>
    <source>
        <strain evidence="2 3">DPC7162</strain>
    </source>
</reference>
<proteinExistence type="predicted"/>
<feature type="transmembrane region" description="Helical" evidence="1">
    <location>
        <begin position="97"/>
        <end position="120"/>
    </location>
</feature>
<evidence type="ECO:0000313" key="3">
    <source>
        <dbReference type="Proteomes" id="UP000294865"/>
    </source>
</evidence>
<dbReference type="AlphaFoldDB" id="A0A4R6C7Q5"/>
<keyword evidence="1" id="KW-0472">Membrane</keyword>
<evidence type="ECO:0000313" key="2">
    <source>
        <dbReference type="EMBL" id="TDM18232.1"/>
    </source>
</evidence>
<accession>A0A4R6C7Q5</accession>
<feature type="transmembrane region" description="Helical" evidence="1">
    <location>
        <begin position="46"/>
        <end position="69"/>
    </location>
</feature>
<keyword evidence="1" id="KW-1133">Transmembrane helix</keyword>
<organism evidence="2 3">
    <name type="scientific">Macrococcoides canis</name>
    <dbReference type="NCBI Taxonomy" id="1855823"/>
    <lineage>
        <taxon>Bacteria</taxon>
        <taxon>Bacillati</taxon>
        <taxon>Bacillota</taxon>
        <taxon>Bacilli</taxon>
        <taxon>Bacillales</taxon>
        <taxon>Staphylococcaceae</taxon>
        <taxon>Macrococcoides</taxon>
    </lineage>
</organism>
<protein>
    <submittedName>
        <fullName evidence="2">Uncharacterized protein</fullName>
    </submittedName>
</protein>
<gene>
    <name evidence="2" type="ORF">ETI04_01695</name>
</gene>
<sequence>MVVKIMIMLIGTLFYLLSGPVIKRILTSMSAIEIKTSDNIGLLIGYIERMLVILFFILGEYTAIGLVIASKSILRFNDLKDDGQNHNPDKIDKKSEYILLGTMLSLLTGIINGIIFKLVFII</sequence>
<keyword evidence="1" id="KW-0812">Transmembrane</keyword>
<dbReference type="RefSeq" id="WP_133418851.1">
    <property type="nucleotide sequence ID" value="NZ_JAXJTW010000076.1"/>
</dbReference>